<dbReference type="EMBL" id="UYRR01018469">
    <property type="protein sequence ID" value="VDK29442.1"/>
    <property type="molecule type" value="Genomic_DNA"/>
</dbReference>
<reference evidence="2 3" key="1">
    <citation type="submission" date="2018-11" db="EMBL/GenBank/DDBJ databases">
        <authorList>
            <consortium name="Pathogen Informatics"/>
        </authorList>
    </citation>
    <scope>NUCLEOTIDE SEQUENCE [LARGE SCALE GENOMIC DNA]</scope>
</reference>
<evidence type="ECO:0000256" key="1">
    <source>
        <dbReference type="SAM" id="MobiDB-lite"/>
    </source>
</evidence>
<name>A0A3P6NZ32_ANISI</name>
<protein>
    <submittedName>
        <fullName evidence="2">Uncharacterized protein</fullName>
    </submittedName>
</protein>
<proteinExistence type="predicted"/>
<feature type="region of interest" description="Disordered" evidence="1">
    <location>
        <begin position="1"/>
        <end position="22"/>
    </location>
</feature>
<sequence length="106" mass="11792">MITENPSVDNHGPDGFAPVPDRRSYRRAAVIADDPSVTTGRNLPTRLARSVTFMANLTAVPSDRQPTDAQNYAIDEYRELRWPSTGLLVGDHREKSCGSHNTNREL</sequence>
<accession>A0A3P6NZ32</accession>
<evidence type="ECO:0000313" key="2">
    <source>
        <dbReference type="EMBL" id="VDK29442.1"/>
    </source>
</evidence>
<keyword evidence="3" id="KW-1185">Reference proteome</keyword>
<gene>
    <name evidence="2" type="ORF">ASIM_LOCUS7542</name>
</gene>
<evidence type="ECO:0000313" key="3">
    <source>
        <dbReference type="Proteomes" id="UP000267096"/>
    </source>
</evidence>
<dbReference type="Proteomes" id="UP000267096">
    <property type="component" value="Unassembled WGS sequence"/>
</dbReference>
<dbReference type="AlphaFoldDB" id="A0A3P6NZ32"/>
<organism evidence="2 3">
    <name type="scientific">Anisakis simplex</name>
    <name type="common">Herring worm</name>
    <dbReference type="NCBI Taxonomy" id="6269"/>
    <lineage>
        <taxon>Eukaryota</taxon>
        <taxon>Metazoa</taxon>
        <taxon>Ecdysozoa</taxon>
        <taxon>Nematoda</taxon>
        <taxon>Chromadorea</taxon>
        <taxon>Rhabditida</taxon>
        <taxon>Spirurina</taxon>
        <taxon>Ascaridomorpha</taxon>
        <taxon>Ascaridoidea</taxon>
        <taxon>Anisakidae</taxon>
        <taxon>Anisakis</taxon>
        <taxon>Anisakis simplex complex</taxon>
    </lineage>
</organism>